<dbReference type="VEuPathDB" id="PlasmoDB:PCOAH_00002270"/>
<keyword evidence="3" id="KW-1185">Reference proteome</keyword>
<feature type="compositionally biased region" description="Polar residues" evidence="1">
    <location>
        <begin position="601"/>
        <end position="618"/>
    </location>
</feature>
<dbReference type="RefSeq" id="XP_019912618.1">
    <property type="nucleotide sequence ID" value="XM_020057044.1"/>
</dbReference>
<dbReference type="GeneID" id="30906947"/>
<evidence type="ECO:0000313" key="3">
    <source>
        <dbReference type="Proteomes" id="UP000092716"/>
    </source>
</evidence>
<feature type="compositionally biased region" description="Low complexity" evidence="1">
    <location>
        <begin position="242"/>
        <end position="256"/>
    </location>
</feature>
<reference evidence="3" key="1">
    <citation type="submission" date="2016-06" db="EMBL/GenBank/DDBJ databases">
        <title>First high quality genome sequence of Plasmodium coatneyi using continuous long reads from single molecule, real-time sequencing.</title>
        <authorList>
            <person name="Chien J.-T."/>
            <person name="Pakala S.B."/>
            <person name="Geraldo J.A."/>
            <person name="Lapp S.A."/>
            <person name="Barnwell J.W."/>
            <person name="Kissinger J.C."/>
            <person name="Galinski M.R."/>
            <person name="Humphrey J.C."/>
        </authorList>
    </citation>
    <scope>NUCLEOTIDE SEQUENCE [LARGE SCALE GENOMIC DNA]</scope>
    <source>
        <strain evidence="3">Hackeri</strain>
    </source>
</reference>
<evidence type="ECO:0000256" key="1">
    <source>
        <dbReference type="SAM" id="MobiDB-lite"/>
    </source>
</evidence>
<dbReference type="InterPro" id="IPR008780">
    <property type="entry name" value="Plasmodium_Vir"/>
</dbReference>
<name>A0A1B1DT22_9APIC</name>
<sequence length="628" mass="71381">MEDPSEELPSQVIYAAFGRKEGECQEGRGSKDCKKDVIEGVGGALGVWNRDLWLHDRELATAIVRSYYSARIVQAQSEGYYKPCHFFYYWLGDRIRGNLNRNPPVSTLMNSIYSKLKNFPCGSECKRECTHLYKDNDSWEIFTKGKKVFDYYYDYDYLQRHSENEACSRISNYDQYREVAQTAYTQLCNYCKTNSNDYCRDFEGKYMQGGKCKNTELPKLECSSSSQLEPEDEEDDDESCSGDKAPCPSKPTKAPKKATTIQLTKAHLERLNSYLQYYKKFKDSKGYCNYSCFPRVKIRDAIKTYFEEQKYATVVANALCYVSTKIGMEKEPRDPFCNFLYYWLGHLLYKKLTNSTISFSTVIEAIKKELNKIPQNHKCELQFSNLSEANDFTTLNYKQIVYEYFIDRAKIEQNFSRAAPKPASTPSCTKKYKAHLENITKACSTVTSYCKGDGKTKDPSYCNEFDTNYKSFCEEEGMSKLQSVKELTDDQTTGCTEELSGEATTLGNNTSTTTAISSILGVAGVGVPAIAAFLYKYKPWYSWFGNNTSGNGRGRSNTRKRRSSTHNFRSSTEDTLTTYSTENSTIGPTESSTIDGIVPSTPYTRQPNRGGKTNNSTAGRGMVGYQNM</sequence>
<dbReference type="AlphaFoldDB" id="A0A1B1DT22"/>
<evidence type="ECO:0000313" key="2">
    <source>
        <dbReference type="EMBL" id="ANQ05923.1"/>
    </source>
</evidence>
<dbReference type="KEGG" id="pcot:PCOAH_00002270"/>
<feature type="region of interest" description="Disordered" evidence="1">
    <location>
        <begin position="548"/>
        <end position="628"/>
    </location>
</feature>
<feature type="compositionally biased region" description="Polar residues" evidence="1">
    <location>
        <begin position="566"/>
        <end position="594"/>
    </location>
</feature>
<dbReference type="Proteomes" id="UP000092716">
    <property type="component" value="Chromosome 2"/>
</dbReference>
<dbReference type="Pfam" id="PF05795">
    <property type="entry name" value="Plasmodium_Vir"/>
    <property type="match status" value="2"/>
</dbReference>
<proteinExistence type="predicted"/>
<accession>A0A1B1DT22</accession>
<gene>
    <name evidence="2" type="ORF">PCOAH_00002270</name>
</gene>
<organism evidence="2 3">
    <name type="scientific">Plasmodium coatneyi</name>
    <dbReference type="NCBI Taxonomy" id="208452"/>
    <lineage>
        <taxon>Eukaryota</taxon>
        <taxon>Sar</taxon>
        <taxon>Alveolata</taxon>
        <taxon>Apicomplexa</taxon>
        <taxon>Aconoidasida</taxon>
        <taxon>Haemosporida</taxon>
        <taxon>Plasmodiidae</taxon>
        <taxon>Plasmodium</taxon>
    </lineage>
</organism>
<feature type="compositionally biased region" description="Acidic residues" evidence="1">
    <location>
        <begin position="229"/>
        <end position="240"/>
    </location>
</feature>
<protein>
    <recommendedName>
        <fullName evidence="4">KIR protein</fullName>
    </recommendedName>
</protein>
<evidence type="ECO:0008006" key="4">
    <source>
        <dbReference type="Google" id="ProtNLM"/>
    </source>
</evidence>
<dbReference type="EMBL" id="CP016240">
    <property type="protein sequence ID" value="ANQ05923.1"/>
    <property type="molecule type" value="Genomic_DNA"/>
</dbReference>
<feature type="region of interest" description="Disordered" evidence="1">
    <location>
        <begin position="223"/>
        <end position="256"/>
    </location>
</feature>